<keyword evidence="3" id="KW-1133">Transmembrane helix</keyword>
<evidence type="ECO:0000256" key="3">
    <source>
        <dbReference type="SAM" id="Phobius"/>
    </source>
</evidence>
<dbReference type="InterPro" id="IPR002401">
    <property type="entry name" value="Cyt_P450_E_grp-I"/>
</dbReference>
<comment type="similarity">
    <text evidence="1">Belongs to the cytochrome P450 family.</text>
</comment>
<keyword evidence="4" id="KW-0503">Monooxygenase</keyword>
<dbReference type="EMBL" id="EU643487">
    <property type="protein sequence ID" value="ACD54772.1"/>
    <property type="molecule type" value="Genomic_DNA"/>
</dbReference>
<dbReference type="InterPro" id="IPR001128">
    <property type="entry name" value="Cyt_P450"/>
</dbReference>
<protein>
    <submittedName>
        <fullName evidence="4">Cytochrome P450 monooxygenase-like protein</fullName>
    </submittedName>
</protein>
<evidence type="ECO:0000256" key="2">
    <source>
        <dbReference type="PIRSR" id="PIRSR602401-1"/>
    </source>
</evidence>
<dbReference type="GO" id="GO:0020037">
    <property type="term" value="F:heme binding"/>
    <property type="evidence" value="ECO:0007669"/>
    <property type="project" value="InterPro"/>
</dbReference>
<organism evidence="4">
    <name type="scientific">Adineta vaga</name>
    <name type="common">Rotifer</name>
    <name type="synonym">Callidina vaga</name>
    <dbReference type="NCBI Taxonomy" id="104782"/>
    <lineage>
        <taxon>Eukaryota</taxon>
        <taxon>Metazoa</taxon>
        <taxon>Spiralia</taxon>
        <taxon>Gnathifera</taxon>
        <taxon>Rotifera</taxon>
        <taxon>Eurotatoria</taxon>
        <taxon>Bdelloidea</taxon>
        <taxon>Adinetida</taxon>
        <taxon>Adinetidae</taxon>
        <taxon>Adineta</taxon>
    </lineage>
</organism>
<dbReference type="PANTHER" id="PTHR24305">
    <property type="entry name" value="CYTOCHROME P450"/>
    <property type="match status" value="1"/>
</dbReference>
<keyword evidence="2" id="KW-0479">Metal-binding</keyword>
<proteinExistence type="inferred from homology"/>
<feature type="transmembrane region" description="Helical" evidence="3">
    <location>
        <begin position="93"/>
        <end position="109"/>
    </location>
</feature>
<dbReference type="GO" id="GO:0005506">
    <property type="term" value="F:iron ion binding"/>
    <property type="evidence" value="ECO:0007669"/>
    <property type="project" value="InterPro"/>
</dbReference>
<evidence type="ECO:0000313" key="4">
    <source>
        <dbReference type="EMBL" id="ACD54772.1"/>
    </source>
</evidence>
<dbReference type="GO" id="GO:0004497">
    <property type="term" value="F:monooxygenase activity"/>
    <property type="evidence" value="ECO:0007669"/>
    <property type="project" value="UniProtKB-KW"/>
</dbReference>
<keyword evidence="3" id="KW-0812">Transmembrane</keyword>
<dbReference type="InterPro" id="IPR050121">
    <property type="entry name" value="Cytochrome_P450_monoxygenase"/>
</dbReference>
<comment type="cofactor">
    <cofactor evidence="2">
        <name>heme</name>
        <dbReference type="ChEBI" id="CHEBI:30413"/>
    </cofactor>
</comment>
<dbReference type="PRINTS" id="PR00463">
    <property type="entry name" value="EP450I"/>
</dbReference>
<feature type="binding site" description="axial binding residue" evidence="2">
    <location>
        <position position="529"/>
    </location>
    <ligand>
        <name>heme</name>
        <dbReference type="ChEBI" id="CHEBI:30413"/>
    </ligand>
    <ligandPart>
        <name>Fe</name>
        <dbReference type="ChEBI" id="CHEBI:18248"/>
    </ligandPart>
</feature>
<dbReference type="InterPro" id="IPR036396">
    <property type="entry name" value="Cyt_P450_sf"/>
</dbReference>
<sequence>MIILLNHMRENYLINAAHIFDIEILRSLIIINDGSITDSSHSSSTLSNLNDNSTQTLQESMIDIHNHSNYLWLFFIFQLFIFVFYHYWLQICLISFIIYSIYYISMLFIQQISKRGEWYSSLNNNEQKVLGTNYKSLFGDLSSIQSSQNGYFLNDLHNQLGSPQAYRIWMGPEPALMLAHPQAVKDFWGQHNEKCVERNVSLGWPLEMLMGNGVGFRSLPDRNRITKYFHQCFGASQVRHFDTQLELTVSKFFNNYSSEFLQYQNIRYFAHDVSVHLFLGKIGFDYLNELHELVDELGHLMNEAFNGRWTNLPLIGYYLLPSSYPLRKRIRLFNTRTRNVLMKIINIYQQTSMVNNGDDTITNNNISLLEYFAHDLKPTITFDELTDTIIEGLLAPNDGTAGTFMYTLLLLGMHPNIQETARQEIQSLTDLSLKSLSTTTYLDQILSECQRLCPIFMFNVPEFSSKSMIISGIQIPKNTMVMLDVISLNHNQDTWSDPLTFRPERFMTPVLPATLKAYHGFGNGHIRRCLGQYVIKNLHRLFLAHLLNQKQILLIDQIKNIHDIKRCRLPFIYIPTQSVRLVQL</sequence>
<dbReference type="GO" id="GO:0016705">
    <property type="term" value="F:oxidoreductase activity, acting on paired donors, with incorporation or reduction of molecular oxygen"/>
    <property type="evidence" value="ECO:0007669"/>
    <property type="project" value="InterPro"/>
</dbReference>
<dbReference type="Gene3D" id="1.10.630.10">
    <property type="entry name" value="Cytochrome P450"/>
    <property type="match status" value="1"/>
</dbReference>
<dbReference type="Pfam" id="PF00067">
    <property type="entry name" value="p450"/>
    <property type="match status" value="1"/>
</dbReference>
<dbReference type="AlphaFoldDB" id="B3G4M4"/>
<evidence type="ECO:0000256" key="1">
    <source>
        <dbReference type="ARBA" id="ARBA00010617"/>
    </source>
</evidence>
<dbReference type="SUPFAM" id="SSF48264">
    <property type="entry name" value="Cytochrome P450"/>
    <property type="match status" value="1"/>
</dbReference>
<keyword evidence="3" id="KW-0472">Membrane</keyword>
<keyword evidence="4" id="KW-0560">Oxidoreductase</keyword>
<keyword evidence="2" id="KW-0349">Heme</keyword>
<feature type="transmembrane region" description="Helical" evidence="3">
    <location>
        <begin position="70"/>
        <end position="87"/>
    </location>
</feature>
<reference evidence="4" key="1">
    <citation type="journal article" date="2008" name="Science">
        <title>Massive horizontal gene transfer in bdelloid rotifers.</title>
        <authorList>
            <person name="Gladyshev E.A."/>
            <person name="Meselson M.S."/>
            <person name="Arkhipova I.R."/>
        </authorList>
    </citation>
    <scope>NUCLEOTIDE SEQUENCE</scope>
</reference>
<keyword evidence="2" id="KW-0408">Iron</keyword>
<dbReference type="PANTHER" id="PTHR24305:SF166">
    <property type="entry name" value="CYTOCHROME P450 12A4, MITOCHONDRIAL-RELATED"/>
    <property type="match status" value="1"/>
</dbReference>
<accession>B3G4M4</accession>
<dbReference type="CDD" id="cd20615">
    <property type="entry name" value="CYP_GliC-like"/>
    <property type="match status" value="1"/>
</dbReference>
<name>B3G4M4_ADIVA</name>